<feature type="region of interest" description="Disordered" evidence="1">
    <location>
        <begin position="26"/>
        <end position="61"/>
    </location>
</feature>
<accession>A0A6J5L2I3</accession>
<evidence type="ECO:0000256" key="1">
    <source>
        <dbReference type="SAM" id="MobiDB-lite"/>
    </source>
</evidence>
<feature type="compositionally biased region" description="Basic and acidic residues" evidence="1">
    <location>
        <begin position="36"/>
        <end position="50"/>
    </location>
</feature>
<protein>
    <submittedName>
        <fullName evidence="2">Uncharacterized protein</fullName>
    </submittedName>
</protein>
<reference evidence="2" key="1">
    <citation type="submission" date="2020-04" db="EMBL/GenBank/DDBJ databases">
        <authorList>
            <person name="Chiriac C."/>
            <person name="Salcher M."/>
            <person name="Ghai R."/>
            <person name="Kavagutti S V."/>
        </authorList>
    </citation>
    <scope>NUCLEOTIDE SEQUENCE</scope>
</reference>
<organism evidence="2">
    <name type="scientific">uncultured Caudovirales phage</name>
    <dbReference type="NCBI Taxonomy" id="2100421"/>
    <lineage>
        <taxon>Viruses</taxon>
        <taxon>Duplodnaviria</taxon>
        <taxon>Heunggongvirae</taxon>
        <taxon>Uroviricota</taxon>
        <taxon>Caudoviricetes</taxon>
        <taxon>Peduoviridae</taxon>
        <taxon>Maltschvirus</taxon>
        <taxon>Maltschvirus maltsch</taxon>
    </lineage>
</organism>
<dbReference type="EMBL" id="LR796194">
    <property type="protein sequence ID" value="CAB4126209.1"/>
    <property type="molecule type" value="Genomic_DNA"/>
</dbReference>
<evidence type="ECO:0000313" key="3">
    <source>
        <dbReference type="EMBL" id="CAB5170783.1"/>
    </source>
</evidence>
<dbReference type="EMBL" id="LR798204">
    <property type="protein sequence ID" value="CAB5170783.1"/>
    <property type="molecule type" value="Genomic_DNA"/>
</dbReference>
<evidence type="ECO:0000313" key="2">
    <source>
        <dbReference type="EMBL" id="CAB4126209.1"/>
    </source>
</evidence>
<name>A0A6J5L2I3_9CAUD</name>
<gene>
    <name evidence="3" type="ORF">UFOVP153_39</name>
    <name evidence="2" type="ORF">UFOVP69_19</name>
</gene>
<proteinExistence type="predicted"/>
<sequence>MEAISLICFKCKHFREIEGGCDAFPDGIPEEITSGDNEHSKPLPDQKNDIVFEPIKKKKND</sequence>